<comment type="caution">
    <text evidence="2">The sequence shown here is derived from an EMBL/GenBank/DDBJ whole genome shotgun (WGS) entry which is preliminary data.</text>
</comment>
<evidence type="ECO:0000256" key="1">
    <source>
        <dbReference type="SAM" id="MobiDB-lite"/>
    </source>
</evidence>
<proteinExistence type="predicted"/>
<name>A0AAD6Z4M5_9AGAR</name>
<accession>A0AAD6Z4M5</accession>
<dbReference type="EMBL" id="JARIHO010000090">
    <property type="protein sequence ID" value="KAJ7306877.1"/>
    <property type="molecule type" value="Genomic_DNA"/>
</dbReference>
<evidence type="ECO:0000313" key="2">
    <source>
        <dbReference type="EMBL" id="KAJ7306877.1"/>
    </source>
</evidence>
<feature type="compositionally biased region" description="Basic and acidic residues" evidence="1">
    <location>
        <begin position="451"/>
        <end position="460"/>
    </location>
</feature>
<feature type="compositionally biased region" description="Basic and acidic residues" evidence="1">
    <location>
        <begin position="180"/>
        <end position="192"/>
    </location>
</feature>
<dbReference type="Proteomes" id="UP001218218">
    <property type="component" value="Unassembled WGS sequence"/>
</dbReference>
<evidence type="ECO:0000313" key="3">
    <source>
        <dbReference type="Proteomes" id="UP001218218"/>
    </source>
</evidence>
<gene>
    <name evidence="2" type="ORF">DFH08DRAFT_1053759</name>
</gene>
<feature type="region of interest" description="Disordered" evidence="1">
    <location>
        <begin position="77"/>
        <end position="223"/>
    </location>
</feature>
<feature type="compositionally biased region" description="Polar residues" evidence="1">
    <location>
        <begin position="89"/>
        <end position="118"/>
    </location>
</feature>
<protein>
    <submittedName>
        <fullName evidence="2">Uncharacterized protein</fullName>
    </submittedName>
</protein>
<organism evidence="2 3">
    <name type="scientific">Mycena albidolilacea</name>
    <dbReference type="NCBI Taxonomy" id="1033008"/>
    <lineage>
        <taxon>Eukaryota</taxon>
        <taxon>Fungi</taxon>
        <taxon>Dikarya</taxon>
        <taxon>Basidiomycota</taxon>
        <taxon>Agaricomycotina</taxon>
        <taxon>Agaricomycetes</taxon>
        <taxon>Agaricomycetidae</taxon>
        <taxon>Agaricales</taxon>
        <taxon>Marasmiineae</taxon>
        <taxon>Mycenaceae</taxon>
        <taxon>Mycena</taxon>
    </lineage>
</organism>
<reference evidence="2" key="1">
    <citation type="submission" date="2023-03" db="EMBL/GenBank/DDBJ databases">
        <title>Massive genome expansion in bonnet fungi (Mycena s.s.) driven by repeated elements and novel gene families across ecological guilds.</title>
        <authorList>
            <consortium name="Lawrence Berkeley National Laboratory"/>
            <person name="Harder C.B."/>
            <person name="Miyauchi S."/>
            <person name="Viragh M."/>
            <person name="Kuo A."/>
            <person name="Thoen E."/>
            <person name="Andreopoulos B."/>
            <person name="Lu D."/>
            <person name="Skrede I."/>
            <person name="Drula E."/>
            <person name="Henrissat B."/>
            <person name="Morin E."/>
            <person name="Kohler A."/>
            <person name="Barry K."/>
            <person name="LaButti K."/>
            <person name="Morin E."/>
            <person name="Salamov A."/>
            <person name="Lipzen A."/>
            <person name="Mereny Z."/>
            <person name="Hegedus B."/>
            <person name="Baldrian P."/>
            <person name="Stursova M."/>
            <person name="Weitz H."/>
            <person name="Taylor A."/>
            <person name="Grigoriev I.V."/>
            <person name="Nagy L.G."/>
            <person name="Martin F."/>
            <person name="Kauserud H."/>
        </authorList>
    </citation>
    <scope>NUCLEOTIDE SEQUENCE</scope>
    <source>
        <strain evidence="2">CBHHK002</strain>
    </source>
</reference>
<keyword evidence="3" id="KW-1185">Reference proteome</keyword>
<feature type="region of interest" description="Disordered" evidence="1">
    <location>
        <begin position="420"/>
        <end position="460"/>
    </location>
</feature>
<sequence>MSTTLLPGRGSCQTCTTQCGGFGCVLPDGTYRDFPDTPQTPCFCGHPYFAHLKLTVDGHGHTAGAPNSEQRTYTPLVVVPPAPSLPPSNSRSTNPFSSHPPAQSATPSFPSQPVSHATSSERPRLPGNGPMNPFAPTSSLPPPRAAFNNVIANRRPSAQITRWHPPGSLERSTDVTESVQHQRRESIQRMHSDNGTSPRGNRRGIVGPPVGSSLLEADTENDRTPGLKPSQVAWFFALLPFQLGSHSHPTNGSIECYSFHTDSDGQLLLDALASFNLTTYLILDKAVDTGLWPHLDKHIRQHLAKNAITYPPHPHHPGSSRFVHARWGLLEMKAANTHHKCKLSLSKLNMERDYNYKALIAISNRHRHPSTDDFRLLFIAPIYGNASGPFDDFLLNPVPHHCLPWRVFWGLEHVSGFDREEGGSEPDCVDGCPNASVRKRSSGSPVPGEAPESKRLRVGDDNFVPPTVSDDFDPPTVSELLDNIPQSSTLGKPIEVDLDLSDAEADDTQPETLHHLLAAANETVATRSAANIVAWRGRIYGDILEDSIEGLSISGPNTSSIASTLLTAIDTLHRGEQFGPSGADTATGPGPEISVYVRGLAIRLGDKMRWTKSGGVYFRPQFYGLPICRDDVITSFKVDGTWAALYTIQVGMGPEPICPFLLLAATQRDGDWLRALTLPYINALDPSAAETLAPWFAINADDMFDLSKDASHPALALAIAYVAGISVSVFATPRKPEVHDYIHVTILAGHFFGVSNPWAHTEFQAFATGFAIQLGRCRTMLDHCTDFAEFQARLVTMYNQRVSKVQDVIDKIRFTYRSSTEGLTEKALQQAPNVPAPFLALAYITVKEYRAHQNDPLIRAQRFLFSMTERYAVPLDPDFHLTVCLYRVAEEGRHHLHFRDCLYTVDIPLNEWTDNLLVEDVDFDDTAKVTDFDHWLSAECALDGGDYNAL</sequence>
<dbReference type="AlphaFoldDB" id="A0AAD6Z4M5"/>